<protein>
    <submittedName>
        <fullName evidence="2">Sugar phosphate isomerase/epimerase family protein</fullName>
    </submittedName>
</protein>
<dbReference type="AlphaFoldDB" id="A0ABD5SE55"/>
<feature type="domain" description="Xylose isomerase-like TIM barrel" evidence="1">
    <location>
        <begin position="80"/>
        <end position="284"/>
    </location>
</feature>
<keyword evidence="2" id="KW-0413">Isomerase</keyword>
<dbReference type="GO" id="GO:0016853">
    <property type="term" value="F:isomerase activity"/>
    <property type="evidence" value="ECO:0007669"/>
    <property type="project" value="UniProtKB-KW"/>
</dbReference>
<dbReference type="InterPro" id="IPR050312">
    <property type="entry name" value="IolE/XylAMocC-like"/>
</dbReference>
<accession>A0ABD5SE55</accession>
<dbReference type="Pfam" id="PF01261">
    <property type="entry name" value="AP_endonuc_2"/>
    <property type="match status" value="1"/>
</dbReference>
<dbReference type="SUPFAM" id="SSF51658">
    <property type="entry name" value="Xylose isomerase-like"/>
    <property type="match status" value="1"/>
</dbReference>
<dbReference type="InterPro" id="IPR036237">
    <property type="entry name" value="Xyl_isomerase-like_sf"/>
</dbReference>
<gene>
    <name evidence="2" type="ORF">ACFQEU_09015</name>
</gene>
<dbReference type="InterPro" id="IPR006311">
    <property type="entry name" value="TAT_signal"/>
</dbReference>
<dbReference type="EMBL" id="JBHSWW010000117">
    <property type="protein sequence ID" value="MFC6753603.1"/>
    <property type="molecule type" value="Genomic_DNA"/>
</dbReference>
<reference evidence="2 3" key="1">
    <citation type="journal article" date="2019" name="Int. J. Syst. Evol. Microbiol.">
        <title>The Global Catalogue of Microorganisms (GCM) 10K type strain sequencing project: providing services to taxonomists for standard genome sequencing and annotation.</title>
        <authorList>
            <consortium name="The Broad Institute Genomics Platform"/>
            <consortium name="The Broad Institute Genome Sequencing Center for Infectious Disease"/>
            <person name="Wu L."/>
            <person name="Ma J."/>
        </authorList>
    </citation>
    <scope>NUCLEOTIDE SEQUENCE [LARGE SCALE GENOMIC DNA]</scope>
    <source>
        <strain evidence="2 3">CGMCC 1.3239</strain>
    </source>
</reference>
<dbReference type="RefSeq" id="WP_379781367.1">
    <property type="nucleotide sequence ID" value="NZ_JBHSWW010000117.1"/>
</dbReference>
<proteinExistence type="predicted"/>
<sequence length="309" mass="33886">MSQNRRTTDGSRIVSKSVETGRRNLLRGIGALGLGSAAIGGVQARPDHAGSGSAAEPVPISAQFWSFNNADLTTAELIYEMEKAGYDHFEPFSIDGDSDVDAITEAIDETGVGMASAHQGLYDTLDDPEGVAELYLQYGEPALIEAYINGDTWSTEESVLELAHDINTAADEMADQGLEFGYHNHDHEFQELEDADEIAYDVFAEAVEDHVHLQLDVGWVETGGANPIEYISRYSDEIDSIHMKNMRDGDFVEIDEGDVNMKAVANVARATADVEYLVYEYDWAPEPIESMNIGGEFLGRWNGPPRGRN</sequence>
<dbReference type="InterPro" id="IPR013022">
    <property type="entry name" value="Xyl_isomerase-like_TIM-brl"/>
</dbReference>
<dbReference type="Gene3D" id="3.20.20.150">
    <property type="entry name" value="Divalent-metal-dependent TIM barrel enzymes"/>
    <property type="match status" value="1"/>
</dbReference>
<dbReference type="PROSITE" id="PS51318">
    <property type="entry name" value="TAT"/>
    <property type="match status" value="1"/>
</dbReference>
<evidence type="ECO:0000313" key="3">
    <source>
        <dbReference type="Proteomes" id="UP001596442"/>
    </source>
</evidence>
<name>A0ABD5SE55_9EURY</name>
<keyword evidence="3" id="KW-1185">Reference proteome</keyword>
<comment type="caution">
    <text evidence="2">The sequence shown here is derived from an EMBL/GenBank/DDBJ whole genome shotgun (WGS) entry which is preliminary data.</text>
</comment>
<evidence type="ECO:0000313" key="2">
    <source>
        <dbReference type="EMBL" id="MFC6753603.1"/>
    </source>
</evidence>
<dbReference type="Proteomes" id="UP001596442">
    <property type="component" value="Unassembled WGS sequence"/>
</dbReference>
<organism evidence="2 3">
    <name type="scientific">Halorubrum tibetense</name>
    <dbReference type="NCBI Taxonomy" id="175631"/>
    <lineage>
        <taxon>Archaea</taxon>
        <taxon>Methanobacteriati</taxon>
        <taxon>Methanobacteriota</taxon>
        <taxon>Stenosarchaea group</taxon>
        <taxon>Halobacteria</taxon>
        <taxon>Halobacteriales</taxon>
        <taxon>Haloferacaceae</taxon>
        <taxon>Halorubrum</taxon>
    </lineage>
</organism>
<dbReference type="PANTHER" id="PTHR12110:SF41">
    <property type="entry name" value="INOSOSE DEHYDRATASE"/>
    <property type="match status" value="1"/>
</dbReference>
<dbReference type="PANTHER" id="PTHR12110">
    <property type="entry name" value="HYDROXYPYRUVATE ISOMERASE"/>
    <property type="match status" value="1"/>
</dbReference>
<evidence type="ECO:0000259" key="1">
    <source>
        <dbReference type="Pfam" id="PF01261"/>
    </source>
</evidence>